<dbReference type="GO" id="GO:0006811">
    <property type="term" value="P:monoatomic ion transport"/>
    <property type="evidence" value="ECO:0007669"/>
    <property type="project" value="UniProtKB-KW"/>
</dbReference>
<dbReference type="EMBL" id="SMRP01000018">
    <property type="protein sequence ID" value="TDG20040.1"/>
    <property type="molecule type" value="Genomic_DNA"/>
</dbReference>
<comment type="subcellular location">
    <subcellularLocation>
        <location evidence="1">Cell outer membrane</location>
        <topology evidence="1">Multi-pass membrane protein</topology>
    </subcellularLocation>
</comment>
<dbReference type="GO" id="GO:0009279">
    <property type="term" value="C:cell outer membrane"/>
    <property type="evidence" value="ECO:0007669"/>
    <property type="project" value="UniProtKB-SubCell"/>
</dbReference>
<dbReference type="RefSeq" id="WP_133198128.1">
    <property type="nucleotide sequence ID" value="NZ_JBHUCW010000003.1"/>
</dbReference>
<evidence type="ECO:0000256" key="5">
    <source>
        <dbReference type="ARBA" id="ARBA00022692"/>
    </source>
</evidence>
<keyword evidence="6 11" id="KW-0732">Signal</keyword>
<dbReference type="InterPro" id="IPR033900">
    <property type="entry name" value="Gram_neg_porin_domain"/>
</dbReference>
<evidence type="ECO:0000313" key="13">
    <source>
        <dbReference type="EMBL" id="TDG20040.1"/>
    </source>
</evidence>
<dbReference type="OrthoDB" id="8982743at2"/>
<keyword evidence="3" id="KW-0813">Transport</keyword>
<feature type="domain" description="Porin" evidence="12">
    <location>
        <begin position="10"/>
        <end position="331"/>
    </location>
</feature>
<keyword evidence="9" id="KW-0472">Membrane</keyword>
<name>A0A4R5M4I4_9BURK</name>
<evidence type="ECO:0000256" key="6">
    <source>
        <dbReference type="ARBA" id="ARBA00022729"/>
    </source>
</evidence>
<evidence type="ECO:0000256" key="7">
    <source>
        <dbReference type="ARBA" id="ARBA00023065"/>
    </source>
</evidence>
<evidence type="ECO:0000256" key="10">
    <source>
        <dbReference type="ARBA" id="ARBA00023237"/>
    </source>
</evidence>
<dbReference type="Pfam" id="PF13609">
    <property type="entry name" value="Porin_4"/>
    <property type="match status" value="1"/>
</dbReference>
<reference evidence="13 14" key="1">
    <citation type="submission" date="2019-03" db="EMBL/GenBank/DDBJ databases">
        <title>Paraburkholderia sp. 4M-K11, isolated from subtropical forest soil.</title>
        <authorList>
            <person name="Gao Z.-H."/>
            <person name="Qiu L.-H."/>
        </authorList>
    </citation>
    <scope>NUCLEOTIDE SEQUENCE [LARGE SCALE GENOMIC DNA]</scope>
    <source>
        <strain evidence="13 14">4M-K11</strain>
    </source>
</reference>
<accession>A0A4R5M4I4</accession>
<dbReference type="SUPFAM" id="SSF56935">
    <property type="entry name" value="Porins"/>
    <property type="match status" value="1"/>
</dbReference>
<dbReference type="InterPro" id="IPR050298">
    <property type="entry name" value="Gram-neg_bact_OMP"/>
</dbReference>
<evidence type="ECO:0000313" key="14">
    <source>
        <dbReference type="Proteomes" id="UP000295722"/>
    </source>
</evidence>
<dbReference type="PANTHER" id="PTHR34501:SF9">
    <property type="entry name" value="MAJOR OUTER MEMBRANE PROTEIN P.IA"/>
    <property type="match status" value="1"/>
</dbReference>
<dbReference type="PANTHER" id="PTHR34501">
    <property type="entry name" value="PROTEIN YDDL-RELATED"/>
    <property type="match status" value="1"/>
</dbReference>
<keyword evidence="10" id="KW-0998">Cell outer membrane</keyword>
<keyword evidence="7" id="KW-0406">Ion transport</keyword>
<protein>
    <submittedName>
        <fullName evidence="13">Porin</fullName>
    </submittedName>
</protein>
<feature type="signal peptide" evidence="11">
    <location>
        <begin position="1"/>
        <end position="21"/>
    </location>
</feature>
<dbReference type="GO" id="GO:0046930">
    <property type="term" value="C:pore complex"/>
    <property type="evidence" value="ECO:0007669"/>
    <property type="project" value="UniProtKB-KW"/>
</dbReference>
<evidence type="ECO:0000259" key="12">
    <source>
        <dbReference type="Pfam" id="PF13609"/>
    </source>
</evidence>
<dbReference type="AlphaFoldDB" id="A0A4R5M4I4"/>
<evidence type="ECO:0000256" key="11">
    <source>
        <dbReference type="SAM" id="SignalP"/>
    </source>
</evidence>
<keyword evidence="5" id="KW-0812">Transmembrane</keyword>
<keyword evidence="14" id="KW-1185">Reference proteome</keyword>
<evidence type="ECO:0000256" key="2">
    <source>
        <dbReference type="ARBA" id="ARBA00011233"/>
    </source>
</evidence>
<dbReference type="Proteomes" id="UP000295722">
    <property type="component" value="Unassembled WGS sequence"/>
</dbReference>
<dbReference type="Gene3D" id="2.40.160.10">
    <property type="entry name" value="Porin"/>
    <property type="match status" value="1"/>
</dbReference>
<dbReference type="CDD" id="cd00342">
    <property type="entry name" value="gram_neg_porins"/>
    <property type="match status" value="1"/>
</dbReference>
<comment type="subunit">
    <text evidence="2">Homotrimer.</text>
</comment>
<evidence type="ECO:0000256" key="3">
    <source>
        <dbReference type="ARBA" id="ARBA00022448"/>
    </source>
</evidence>
<dbReference type="GO" id="GO:0015288">
    <property type="term" value="F:porin activity"/>
    <property type="evidence" value="ECO:0007669"/>
    <property type="project" value="UniProtKB-KW"/>
</dbReference>
<organism evidence="13 14">
    <name type="scientific">Paraburkholderia silviterrae</name>
    <dbReference type="NCBI Taxonomy" id="2528715"/>
    <lineage>
        <taxon>Bacteria</taxon>
        <taxon>Pseudomonadati</taxon>
        <taxon>Pseudomonadota</taxon>
        <taxon>Betaproteobacteria</taxon>
        <taxon>Burkholderiales</taxon>
        <taxon>Burkholderiaceae</taxon>
        <taxon>Paraburkholderia</taxon>
    </lineage>
</organism>
<dbReference type="InterPro" id="IPR023614">
    <property type="entry name" value="Porin_dom_sf"/>
</dbReference>
<evidence type="ECO:0000256" key="9">
    <source>
        <dbReference type="ARBA" id="ARBA00023136"/>
    </source>
</evidence>
<comment type="caution">
    <text evidence="13">The sequence shown here is derived from an EMBL/GenBank/DDBJ whole genome shotgun (WGS) entry which is preliminary data.</text>
</comment>
<feature type="chain" id="PRO_5020418678" evidence="11">
    <location>
        <begin position="22"/>
        <end position="361"/>
    </location>
</feature>
<evidence type="ECO:0000256" key="4">
    <source>
        <dbReference type="ARBA" id="ARBA00022452"/>
    </source>
</evidence>
<proteinExistence type="predicted"/>
<evidence type="ECO:0000256" key="1">
    <source>
        <dbReference type="ARBA" id="ARBA00004571"/>
    </source>
</evidence>
<evidence type="ECO:0000256" key="8">
    <source>
        <dbReference type="ARBA" id="ARBA00023114"/>
    </source>
</evidence>
<keyword evidence="8" id="KW-0626">Porin</keyword>
<keyword evidence="4" id="KW-1134">Transmembrane beta strand</keyword>
<gene>
    <name evidence="13" type="ORF">EYW47_28210</name>
</gene>
<sequence>MKKSLMAVGAIALCSATLADAQSSVTLYGNLDTSVAFFNNVGGKQLYTTEDGNFIPDFFGLTGAEDLGGGLSAIFRLESGWLPSSGKLTVPNQIFQREATVGLSSDQFGTLKLGHQPSFMFDVLSPMSTGWIGGGFNTFHQGNLDELANTFEFDNSAKYVSPTYYGLSFGAQFGFGNQPGNFAEGRNYGFTVQYKNGPLKLGAVYTNESDRFLELVDFVGLRSFLGTPLPAQGIVADRVQNWGAGGTYALGDWLLHAMFTQTRIDMPGESANANTVDAGVSYTLGKVDTIGFGGSIENLDGGHWVTLSLSNLYSLSKRTVLYQQAMYQHASGANAVASLLGAGPASGSSQVGVAIGIQHFF</sequence>